<keyword evidence="2" id="KW-0964">Secreted</keyword>
<dbReference type="InterPro" id="IPR028974">
    <property type="entry name" value="TSP_type-3_rpt"/>
</dbReference>
<dbReference type="InterPro" id="IPR015943">
    <property type="entry name" value="WD40/YVTN_repeat-like_dom_sf"/>
</dbReference>
<name>A0A1Q2GUG3_9GAMM</name>
<dbReference type="Proteomes" id="UP000188243">
    <property type="component" value="Chromosome"/>
</dbReference>
<gene>
    <name evidence="6" type="ORF">B0W48_02375</name>
</gene>
<dbReference type="Gene3D" id="4.10.1080.10">
    <property type="entry name" value="TSP type-3 repeat"/>
    <property type="match status" value="2"/>
</dbReference>
<dbReference type="STRING" id="247523.B0W48_02375"/>
<dbReference type="InterPro" id="IPR059100">
    <property type="entry name" value="TSP3_bac"/>
</dbReference>
<dbReference type="AlphaFoldDB" id="A0A1Q2GUG3"/>
<feature type="compositionally biased region" description="Basic and acidic residues" evidence="5">
    <location>
        <begin position="42"/>
        <end position="54"/>
    </location>
</feature>
<dbReference type="EMBL" id="CP019628">
    <property type="protein sequence ID" value="AQP98746.1"/>
    <property type="molecule type" value="Genomic_DNA"/>
</dbReference>
<reference evidence="6 7" key="1">
    <citation type="submission" date="2017-02" db="EMBL/GenBank/DDBJ databases">
        <title>Complete genome sequence of the cold-active Pseudoalteromonas aliena strain EH1 isolated from Arctic seawater.</title>
        <authorList>
            <person name="Kim E."/>
            <person name="Heo E."/>
            <person name="Kim H."/>
            <person name="Kim D."/>
        </authorList>
    </citation>
    <scope>NUCLEOTIDE SEQUENCE [LARGE SCALE GENOMIC DNA]</scope>
    <source>
        <strain evidence="6 7">EH1</strain>
    </source>
</reference>
<dbReference type="PANTHER" id="PTHR10199">
    <property type="entry name" value="THROMBOSPONDIN"/>
    <property type="match status" value="1"/>
</dbReference>
<evidence type="ECO:0000256" key="4">
    <source>
        <dbReference type="ARBA" id="ARBA00022837"/>
    </source>
</evidence>
<keyword evidence="3" id="KW-0732">Signal</keyword>
<dbReference type="Pfam" id="PF18884">
    <property type="entry name" value="TSP3_bac"/>
    <property type="match status" value="4"/>
</dbReference>
<dbReference type="SUPFAM" id="SSF103647">
    <property type="entry name" value="TSP type-3 repeat"/>
    <property type="match status" value="3"/>
</dbReference>
<dbReference type="GO" id="GO:0005509">
    <property type="term" value="F:calcium ion binding"/>
    <property type="evidence" value="ECO:0007669"/>
    <property type="project" value="InterPro"/>
</dbReference>
<dbReference type="SUPFAM" id="SSF50998">
    <property type="entry name" value="Quinoprotein alcohol dehydrogenase-like"/>
    <property type="match status" value="1"/>
</dbReference>
<comment type="subcellular location">
    <subcellularLocation>
        <location evidence="1">Secreted</location>
    </subcellularLocation>
</comment>
<dbReference type="InterPro" id="IPR018247">
    <property type="entry name" value="EF_Hand_1_Ca_BS"/>
</dbReference>
<feature type="region of interest" description="Disordered" evidence="5">
    <location>
        <begin position="40"/>
        <end position="141"/>
    </location>
</feature>
<evidence type="ECO:0000256" key="1">
    <source>
        <dbReference type="ARBA" id="ARBA00004613"/>
    </source>
</evidence>
<feature type="compositionally biased region" description="Acidic residues" evidence="5">
    <location>
        <begin position="63"/>
        <end position="90"/>
    </location>
</feature>
<dbReference type="RefSeq" id="WP_077535468.1">
    <property type="nucleotide sequence ID" value="NZ_CP019628.1"/>
</dbReference>
<dbReference type="InterPro" id="IPR011047">
    <property type="entry name" value="Quinoprotein_ADH-like_sf"/>
</dbReference>
<feature type="region of interest" description="Disordered" evidence="5">
    <location>
        <begin position="156"/>
        <end position="216"/>
    </location>
</feature>
<protein>
    <submittedName>
        <fullName evidence="6">Uncharacterized protein</fullName>
    </submittedName>
</protein>
<proteinExistence type="predicted"/>
<sequence>MNKGIIISALTLLLAGCGGSSNESHTAVADYDLDGVVDSEDAFPKNKNESRDTDLDGIGNNSDTDDDGDGVLDIDDAFPLDSSETLDTDLDGIGNNSDTDDDGDGVPDIDDAFPLDSSETLDTDLDGIGNNSDTDDDEDGVLDVDDAFPLDSSEILDTDLDGIGNNNDTDDDGDGVLDIDDAFPLDSTETLDSDSDGVGDNADIEPFNPLVPDDQTDTDGDGATDYVEKNISLTNPNLRDSDSDGMWDGYEIKYDLAPLSSTDNTRDNDADGYTNLQEFYADSNPNQFSERPRVTSWLSTHANPQKNNFVNIESDNGNFQPLWNIAHPMIGSNTHIITNNDLYYVYIDDTDSYKVIEAYSINDNSLLWRSDSIWGIGHVQLIKEDKLIMSGGFQVDKFEWQTKNYFLDAIRGNVLGTSITFYESSHGDFIYKTISDDKFTYKRIGNYPGWFLISETGAEEVDELNIGWPTGYLEYSQTGSIGSYSNLVLNYKMDTGLNEVVNIDPHLLKATWKTELPESVNIYSAAIAEGRIYYTNGQNILVLDESTGEQLANWPVSNEGSLNSNIALTNNVLFVGDLYSTYALSIDNGKVIWQTSVSGKLSLSKNGELLINTSTEIRAFAVAIHDADDDNVPDEWEKQSGFDYNNPNDMDGDVDKDGLINRLEYLYKTNPFAADTDNDGVNDGDEIKFNTSPLESDTDKDGLSDYAEIFTYLTQPTLSDSDRDGFSDYDEVLLFNSNPNDSAQIPAPIDKFEINFDNDMLSPHWSNNYGWEIVGSENKYLSHSTFIKTGEPAKISYRNYFTQGILSLDATSNRYAEVVVQIDGKNISSFVIVPYSSSKVINIPVPAGLHDLTLKSYHLVDMSNGEKNYVHIDNLRFLAD</sequence>
<evidence type="ECO:0000256" key="5">
    <source>
        <dbReference type="SAM" id="MobiDB-lite"/>
    </source>
</evidence>
<organism evidence="6 7">
    <name type="scientific">Pseudoalteromonas aliena</name>
    <dbReference type="NCBI Taxonomy" id="247523"/>
    <lineage>
        <taxon>Bacteria</taxon>
        <taxon>Pseudomonadati</taxon>
        <taxon>Pseudomonadota</taxon>
        <taxon>Gammaproteobacteria</taxon>
        <taxon>Alteromonadales</taxon>
        <taxon>Pseudoalteromonadaceae</taxon>
        <taxon>Pseudoalteromonas</taxon>
    </lineage>
</organism>
<feature type="compositionally biased region" description="Acidic residues" evidence="5">
    <location>
        <begin position="168"/>
        <end position="197"/>
    </location>
</feature>
<feature type="compositionally biased region" description="Acidic residues" evidence="5">
    <location>
        <begin position="98"/>
        <end position="125"/>
    </location>
</feature>
<dbReference type="PROSITE" id="PS51257">
    <property type="entry name" value="PROKAR_LIPOPROTEIN"/>
    <property type="match status" value="1"/>
</dbReference>
<dbReference type="KEGG" id="paln:B0W48_02375"/>
<keyword evidence="4" id="KW-0106">Calcium</keyword>
<evidence type="ECO:0000313" key="6">
    <source>
        <dbReference type="EMBL" id="AQP98746.1"/>
    </source>
</evidence>
<evidence type="ECO:0000313" key="7">
    <source>
        <dbReference type="Proteomes" id="UP000188243"/>
    </source>
</evidence>
<accession>A0A1Q2GUG3</accession>
<evidence type="ECO:0000256" key="3">
    <source>
        <dbReference type="ARBA" id="ARBA00022729"/>
    </source>
</evidence>
<evidence type="ECO:0000256" key="2">
    <source>
        <dbReference type="ARBA" id="ARBA00022525"/>
    </source>
</evidence>
<dbReference type="PROSITE" id="PS00018">
    <property type="entry name" value="EF_HAND_1"/>
    <property type="match status" value="1"/>
</dbReference>
<dbReference type="Gene3D" id="2.130.10.10">
    <property type="entry name" value="YVTN repeat-like/Quinoprotein amine dehydrogenase"/>
    <property type="match status" value="1"/>
</dbReference>